<keyword evidence="1" id="KW-0812">Transmembrane</keyword>
<evidence type="ECO:0000313" key="2">
    <source>
        <dbReference type="EMBL" id="MCR8872654.1"/>
    </source>
</evidence>
<dbReference type="GeneID" id="82444827"/>
<organism evidence="2 3">
    <name type="scientific">Phocaeicola barnesiae</name>
    <dbReference type="NCBI Taxonomy" id="376804"/>
    <lineage>
        <taxon>Bacteria</taxon>
        <taxon>Pseudomonadati</taxon>
        <taxon>Bacteroidota</taxon>
        <taxon>Bacteroidia</taxon>
        <taxon>Bacteroidales</taxon>
        <taxon>Bacteroidaceae</taxon>
        <taxon>Phocaeicola</taxon>
    </lineage>
</organism>
<sequence length="58" mass="6900">MDQIDRIRTVLNVLFMIGAFISVILYFTVGDDKTLFFYVCGASLFLKMMEFVFRFFIR</sequence>
<dbReference type="Proteomes" id="UP001204579">
    <property type="component" value="Unassembled WGS sequence"/>
</dbReference>
<evidence type="ECO:0000313" key="3">
    <source>
        <dbReference type="Proteomes" id="UP001204579"/>
    </source>
</evidence>
<keyword evidence="3" id="KW-1185">Reference proteome</keyword>
<dbReference type="AlphaFoldDB" id="A0AAW5N7Q6"/>
<dbReference type="RefSeq" id="WP_018709363.1">
    <property type="nucleotide sequence ID" value="NZ_CALULB010000042.1"/>
</dbReference>
<name>A0AAW5N7Q6_9BACT</name>
<reference evidence="2 3" key="1">
    <citation type="submission" date="2022-08" db="EMBL/GenBank/DDBJ databases">
        <authorList>
            <person name="Zeman M."/>
            <person name="Kubasova T."/>
        </authorList>
    </citation>
    <scope>NUCLEOTIDE SEQUENCE [LARGE SCALE GENOMIC DNA]</scope>
    <source>
        <strain evidence="2 3">ET62</strain>
    </source>
</reference>
<keyword evidence="1" id="KW-0472">Membrane</keyword>
<comment type="caution">
    <text evidence="2">The sequence shown here is derived from an EMBL/GenBank/DDBJ whole genome shotgun (WGS) entry which is preliminary data.</text>
</comment>
<dbReference type="EMBL" id="JANRHJ010000001">
    <property type="protein sequence ID" value="MCR8872654.1"/>
    <property type="molecule type" value="Genomic_DNA"/>
</dbReference>
<protein>
    <submittedName>
        <fullName evidence="2">Uncharacterized protein</fullName>
    </submittedName>
</protein>
<evidence type="ECO:0000256" key="1">
    <source>
        <dbReference type="SAM" id="Phobius"/>
    </source>
</evidence>
<feature type="transmembrane region" description="Helical" evidence="1">
    <location>
        <begin position="35"/>
        <end position="57"/>
    </location>
</feature>
<accession>A0AAW5N7Q6</accession>
<proteinExistence type="predicted"/>
<feature type="transmembrane region" description="Helical" evidence="1">
    <location>
        <begin position="9"/>
        <end position="29"/>
    </location>
</feature>
<keyword evidence="1" id="KW-1133">Transmembrane helix</keyword>
<gene>
    <name evidence="2" type="ORF">NW209_01230</name>
</gene>